<organism evidence="2">
    <name type="scientific">Tetraselmis sp. GSL018</name>
    <dbReference type="NCBI Taxonomy" id="582737"/>
    <lineage>
        <taxon>Eukaryota</taxon>
        <taxon>Viridiplantae</taxon>
        <taxon>Chlorophyta</taxon>
        <taxon>core chlorophytes</taxon>
        <taxon>Chlorodendrophyceae</taxon>
        <taxon>Chlorodendrales</taxon>
        <taxon>Chlorodendraceae</taxon>
        <taxon>Tetraselmis</taxon>
    </lineage>
</organism>
<protein>
    <submittedName>
        <fullName evidence="2">Uncharacterized protein</fullName>
    </submittedName>
</protein>
<dbReference type="AlphaFoldDB" id="A0A061QQN2"/>
<dbReference type="EMBL" id="GBEZ01026451">
    <property type="protein sequence ID" value="JAC60760.1"/>
    <property type="molecule type" value="Transcribed_RNA"/>
</dbReference>
<accession>A0A061QQN2</accession>
<feature type="region of interest" description="Disordered" evidence="1">
    <location>
        <begin position="37"/>
        <end position="56"/>
    </location>
</feature>
<proteinExistence type="predicted"/>
<evidence type="ECO:0000313" key="2">
    <source>
        <dbReference type="EMBL" id="JAC60760.1"/>
    </source>
</evidence>
<reference evidence="2" key="1">
    <citation type="submission" date="2014-05" db="EMBL/GenBank/DDBJ databases">
        <title>The transcriptome of the halophilic microalga Tetraselmis sp. GSL018 isolated from the Great Salt Lake, Utah.</title>
        <authorList>
            <person name="Jinkerson R.E."/>
            <person name="D'Adamo S."/>
            <person name="Posewitz M.C."/>
        </authorList>
    </citation>
    <scope>NUCLEOTIDE SEQUENCE</scope>
    <source>
        <strain evidence="2">GSL018</strain>
    </source>
</reference>
<name>A0A061QQN2_9CHLO</name>
<sequence>MFRISGRGVSQGFAPVLDFNRKVTTCIRGCRYGTKAEQGNLSGSSNEKSENGAKANSYSKVYEKKATWEGTFGRNFANSNAEQTSGASSGISPPWQALGQLNEANLVWNDQLQLRLLKTFIAKEHGIPEEHLEGRLVELIRLLPDIEGKLPKMKVQIVGALVADTQNVARRLVALKGILPGANVSQLACRCTQLLLMDEQSLGEVREKVSRLRAELEGVDVDALISAHPVEVLDVDSFLEAIGEARRLMPGLDIAQTLAHRPSQIFSFQKGSSLIPYDGVLGD</sequence>
<gene>
    <name evidence="2" type="ORF">TSPGSL018_28077</name>
</gene>
<feature type="compositionally biased region" description="Polar residues" evidence="1">
    <location>
        <begin position="37"/>
        <end position="46"/>
    </location>
</feature>
<evidence type="ECO:0000256" key="1">
    <source>
        <dbReference type="SAM" id="MobiDB-lite"/>
    </source>
</evidence>